<feature type="compositionally biased region" description="Low complexity" evidence="1">
    <location>
        <begin position="144"/>
        <end position="153"/>
    </location>
</feature>
<dbReference type="Proteomes" id="UP001325479">
    <property type="component" value="Plasmid unnamed"/>
</dbReference>
<accession>A0ABZ0WV65</accession>
<reference evidence="2 3" key="1">
    <citation type="submission" date="2023-12" db="EMBL/GenBank/DDBJ databases">
        <title>Genome sequencing and assembly of bacterial species from a model synthetic community.</title>
        <authorList>
            <person name="Hogle S.L."/>
        </authorList>
    </citation>
    <scope>NUCLEOTIDE SEQUENCE [LARGE SCALE GENOMIC DNA]</scope>
    <source>
        <strain evidence="2 3">HAMBI 2494</strain>
        <plasmid evidence="2 3">unnamed</plasmid>
    </source>
</reference>
<evidence type="ECO:0000313" key="3">
    <source>
        <dbReference type="Proteomes" id="UP001325479"/>
    </source>
</evidence>
<geneLocation type="plasmid" evidence="2 3">
    <name>unnamed</name>
</geneLocation>
<dbReference type="RefSeq" id="WP_114815199.1">
    <property type="nucleotide sequence ID" value="NZ_CP139966.1"/>
</dbReference>
<gene>
    <name evidence="2" type="ORF">U0042_29935</name>
</gene>
<proteinExistence type="predicted"/>
<evidence type="ECO:0000313" key="2">
    <source>
        <dbReference type="EMBL" id="WQD81262.1"/>
    </source>
</evidence>
<feature type="region of interest" description="Disordered" evidence="1">
    <location>
        <begin position="71"/>
        <end position="153"/>
    </location>
</feature>
<organism evidence="2 3">
    <name type="scientific">Paraburkholderia kururiensis</name>
    <dbReference type="NCBI Taxonomy" id="984307"/>
    <lineage>
        <taxon>Bacteria</taxon>
        <taxon>Pseudomonadati</taxon>
        <taxon>Pseudomonadota</taxon>
        <taxon>Betaproteobacteria</taxon>
        <taxon>Burkholderiales</taxon>
        <taxon>Burkholderiaceae</taxon>
        <taxon>Paraburkholderia</taxon>
    </lineage>
</organism>
<feature type="compositionally biased region" description="Basic and acidic residues" evidence="1">
    <location>
        <begin position="74"/>
        <end position="84"/>
    </location>
</feature>
<protein>
    <submittedName>
        <fullName evidence="2">Uncharacterized protein</fullName>
    </submittedName>
</protein>
<dbReference type="EMBL" id="CP139966">
    <property type="protein sequence ID" value="WQD81262.1"/>
    <property type="molecule type" value="Genomic_DNA"/>
</dbReference>
<keyword evidence="2" id="KW-0614">Plasmid</keyword>
<keyword evidence="3" id="KW-1185">Reference proteome</keyword>
<evidence type="ECO:0000256" key="1">
    <source>
        <dbReference type="SAM" id="MobiDB-lite"/>
    </source>
</evidence>
<name>A0ABZ0WV65_9BURK</name>
<sequence>MTKPTAPEELLDELAQVKPQGKTARLRLLFDRIEALQQQGHLQSEILEKLNSADPPLNMKLSAFRTVLTRLRKERQEQGQDQKPKVRRASAATEPTASNTPGPMAQEGEPPSAESDESVRERLRKTVIADERSPELNQYFNTTGKKPIGGKIK</sequence>